<dbReference type="Proteomes" id="UP000076925">
    <property type="component" value="Unassembled WGS sequence"/>
</dbReference>
<accession>A0A139X443</accession>
<dbReference type="AlphaFoldDB" id="A0A139X443"/>
<dbReference type="EMBL" id="ANNX02000035">
    <property type="protein sequence ID" value="KYC39450.1"/>
    <property type="molecule type" value="Genomic_DNA"/>
</dbReference>
<dbReference type="STRING" id="128403.WA1_32540"/>
<reference evidence="1 2" key="1">
    <citation type="journal article" date="2013" name="Genome Biol. Evol.">
        <title>Genomes of Stigonematalean cyanobacteria (subsection V) and the evolution of oxygenic photosynthesis from prokaryotes to plastids.</title>
        <authorList>
            <person name="Dagan T."/>
            <person name="Roettger M."/>
            <person name="Stucken K."/>
            <person name="Landan G."/>
            <person name="Koch R."/>
            <person name="Major P."/>
            <person name="Gould S.B."/>
            <person name="Goremykin V.V."/>
            <person name="Rippka R."/>
            <person name="Tandeau de Marsac N."/>
            <person name="Gugger M."/>
            <person name="Lockhart P.J."/>
            <person name="Allen J.F."/>
            <person name="Brune I."/>
            <person name="Maus I."/>
            <person name="Puhler A."/>
            <person name="Martin W.F."/>
        </authorList>
    </citation>
    <scope>NUCLEOTIDE SEQUENCE [LARGE SCALE GENOMIC DNA]</scope>
    <source>
        <strain evidence="1 2">PCC 7110</strain>
    </source>
</reference>
<gene>
    <name evidence="1" type="ORF">WA1_32540</name>
</gene>
<keyword evidence="2" id="KW-1185">Reference proteome</keyword>
<dbReference type="RefSeq" id="WP_017747333.1">
    <property type="nucleotide sequence ID" value="NZ_KQ976354.1"/>
</dbReference>
<evidence type="ECO:0000313" key="1">
    <source>
        <dbReference type="EMBL" id="KYC39450.1"/>
    </source>
</evidence>
<comment type="caution">
    <text evidence="1">The sequence shown here is derived from an EMBL/GenBank/DDBJ whole genome shotgun (WGS) entry which is preliminary data.</text>
</comment>
<sequence>MPKLLTSKPKKTAAQIQEAKHQTTRLLMIAGVYLDCWFVIKLESILRVEQTVINPVIECSDESTINGFIEKLFTVRANTYNVLGSAAFWGESWIKTQNIIASKFGQPDTYLVNGEPLPVKIFEWTVQDTAKNILAQQSAAKTAIMSRIYQRFPLHQGEKLTAEQKAKNQEYQTNRKRAIDALKSFETIKLLP</sequence>
<name>A0A139X443_9CYAN</name>
<protein>
    <submittedName>
        <fullName evidence="1">Uncharacterized protein</fullName>
    </submittedName>
</protein>
<proteinExistence type="predicted"/>
<evidence type="ECO:0000313" key="2">
    <source>
        <dbReference type="Proteomes" id="UP000076925"/>
    </source>
</evidence>
<dbReference type="OrthoDB" id="504452at2"/>
<organism evidence="1 2">
    <name type="scientific">Scytonema hofmannii PCC 7110</name>
    <dbReference type="NCBI Taxonomy" id="128403"/>
    <lineage>
        <taxon>Bacteria</taxon>
        <taxon>Bacillati</taxon>
        <taxon>Cyanobacteriota</taxon>
        <taxon>Cyanophyceae</taxon>
        <taxon>Nostocales</taxon>
        <taxon>Scytonemataceae</taxon>
        <taxon>Scytonema</taxon>
    </lineage>
</organism>